<evidence type="ECO:0000313" key="7">
    <source>
        <dbReference type="EMBL" id="QHI68120.1"/>
    </source>
</evidence>
<gene>
    <name evidence="7" type="ORF">GT409_01175</name>
</gene>
<dbReference type="KEGG" id="taer:GT409_01175"/>
<accession>A0A6P1M0N8</accession>
<feature type="transmembrane region" description="Helical" evidence="5">
    <location>
        <begin position="174"/>
        <end position="193"/>
    </location>
</feature>
<dbReference type="Gene3D" id="1.20.1420.30">
    <property type="entry name" value="NCX, central ion-binding region"/>
    <property type="match status" value="1"/>
</dbReference>
<evidence type="ECO:0000256" key="2">
    <source>
        <dbReference type="ARBA" id="ARBA00022692"/>
    </source>
</evidence>
<feature type="transmembrane region" description="Helical" evidence="5">
    <location>
        <begin position="69"/>
        <end position="90"/>
    </location>
</feature>
<feature type="transmembrane region" description="Helical" evidence="5">
    <location>
        <begin position="213"/>
        <end position="231"/>
    </location>
</feature>
<feature type="transmembrane region" description="Helical" evidence="5">
    <location>
        <begin position="238"/>
        <end position="261"/>
    </location>
</feature>
<reference evidence="7 8" key="1">
    <citation type="submission" date="2020-01" db="EMBL/GenBank/DDBJ databases">
        <title>Ponticoccus aerotolerans gen. nov., sp. nov., an anaerobic bacterium and proposal of Ponticoccusceae fam. nov., Ponticoccusles ord. nov. and Ponticoccuse classis nov. in the phylum Kiritimatiellaeota.</title>
        <authorList>
            <person name="Zhou L.Y."/>
            <person name="Du Z.J."/>
        </authorList>
    </citation>
    <scope>NUCLEOTIDE SEQUENCE [LARGE SCALE GENOMIC DNA]</scope>
    <source>
        <strain evidence="7 8">S-5007</strain>
    </source>
</reference>
<name>A0A6P1M0N8_9BACT</name>
<dbReference type="GO" id="GO:0006874">
    <property type="term" value="P:intracellular calcium ion homeostasis"/>
    <property type="evidence" value="ECO:0007669"/>
    <property type="project" value="TreeGrafter"/>
</dbReference>
<evidence type="ECO:0000256" key="5">
    <source>
        <dbReference type="SAM" id="Phobius"/>
    </source>
</evidence>
<feature type="transmembrane region" description="Helical" evidence="5">
    <location>
        <begin position="102"/>
        <end position="122"/>
    </location>
</feature>
<dbReference type="Pfam" id="PF01699">
    <property type="entry name" value="Na_Ca_ex"/>
    <property type="match status" value="2"/>
</dbReference>
<evidence type="ECO:0000256" key="3">
    <source>
        <dbReference type="ARBA" id="ARBA00022989"/>
    </source>
</evidence>
<organism evidence="7 8">
    <name type="scientific">Tichowtungia aerotolerans</name>
    <dbReference type="NCBI Taxonomy" id="2697043"/>
    <lineage>
        <taxon>Bacteria</taxon>
        <taxon>Pseudomonadati</taxon>
        <taxon>Kiritimatiellota</taxon>
        <taxon>Tichowtungiia</taxon>
        <taxon>Tichowtungiales</taxon>
        <taxon>Tichowtungiaceae</taxon>
        <taxon>Tichowtungia</taxon>
    </lineage>
</organism>
<sequence length="324" mass="35121">MIWITFAAIAAIIIFAGTRLSRLAEELAEAFHISSSTVGLLLVSVITSLPELSTSLGAVLKVGRPDLAVGNTLGSDLFNLMIIALCDLLFRKKGILRQTTHHLKTLLYYFIMISAVLLTLTLPNSIHILGMHFNLGSLLIVALYLFLFVRTHRGEQNRFAETAPEPVHSDAGKIILQFAVMSVIIVLAGTTLAKLGDRIAEQTGLEQSFVGSLFLALATSLPELTVSISAVRMGAYDLMVGNIIGSNMFNVFVCAISDLAYSKEAFHIPSNLNPNLLFLGACILATVCTAAISSRLHKKAKKVAWESVLTLLLYIIGLYALYRG</sequence>
<dbReference type="InterPro" id="IPR004481">
    <property type="entry name" value="K/Na/Ca-exchanger"/>
</dbReference>
<dbReference type="GO" id="GO:0005886">
    <property type="term" value="C:plasma membrane"/>
    <property type="evidence" value="ECO:0007669"/>
    <property type="project" value="TreeGrafter"/>
</dbReference>
<protein>
    <recommendedName>
        <fullName evidence="6">Sodium/calcium exchanger membrane region domain-containing protein</fullName>
    </recommendedName>
</protein>
<keyword evidence="3 5" id="KW-1133">Transmembrane helix</keyword>
<keyword evidence="4 5" id="KW-0472">Membrane</keyword>
<evidence type="ECO:0000313" key="8">
    <source>
        <dbReference type="Proteomes" id="UP000464954"/>
    </source>
</evidence>
<feature type="domain" description="Sodium/calcium exchanger membrane region" evidence="6">
    <location>
        <begin position="2"/>
        <end position="147"/>
    </location>
</feature>
<evidence type="ECO:0000256" key="1">
    <source>
        <dbReference type="ARBA" id="ARBA00004141"/>
    </source>
</evidence>
<feature type="transmembrane region" description="Helical" evidence="5">
    <location>
        <begin position="30"/>
        <end position="49"/>
    </location>
</feature>
<dbReference type="InterPro" id="IPR004837">
    <property type="entry name" value="NaCa_Exmemb"/>
</dbReference>
<dbReference type="EMBL" id="CP047593">
    <property type="protein sequence ID" value="QHI68120.1"/>
    <property type="molecule type" value="Genomic_DNA"/>
</dbReference>
<proteinExistence type="predicted"/>
<keyword evidence="8" id="KW-1185">Reference proteome</keyword>
<feature type="domain" description="Sodium/calcium exchanger membrane region" evidence="6">
    <location>
        <begin position="175"/>
        <end position="322"/>
    </location>
</feature>
<comment type="subcellular location">
    <subcellularLocation>
        <location evidence="1">Membrane</location>
        <topology evidence="1">Multi-pass membrane protein</topology>
    </subcellularLocation>
</comment>
<dbReference type="GO" id="GO:0008273">
    <property type="term" value="F:calcium, potassium:sodium antiporter activity"/>
    <property type="evidence" value="ECO:0007669"/>
    <property type="project" value="TreeGrafter"/>
</dbReference>
<dbReference type="Proteomes" id="UP000464954">
    <property type="component" value="Chromosome"/>
</dbReference>
<dbReference type="AlphaFoldDB" id="A0A6P1M0N8"/>
<dbReference type="RefSeq" id="WP_160626154.1">
    <property type="nucleotide sequence ID" value="NZ_CP047593.1"/>
</dbReference>
<dbReference type="PANTHER" id="PTHR10846:SF8">
    <property type="entry name" value="INNER MEMBRANE PROTEIN YRBG"/>
    <property type="match status" value="1"/>
</dbReference>
<keyword evidence="2 5" id="KW-0812">Transmembrane</keyword>
<evidence type="ECO:0000256" key="4">
    <source>
        <dbReference type="ARBA" id="ARBA00023136"/>
    </source>
</evidence>
<dbReference type="InterPro" id="IPR044880">
    <property type="entry name" value="NCX_ion-bd_dom_sf"/>
</dbReference>
<feature type="transmembrane region" description="Helical" evidence="5">
    <location>
        <begin position="128"/>
        <end position="149"/>
    </location>
</feature>
<dbReference type="PANTHER" id="PTHR10846">
    <property type="entry name" value="SODIUM/POTASSIUM/CALCIUM EXCHANGER"/>
    <property type="match status" value="1"/>
</dbReference>
<feature type="transmembrane region" description="Helical" evidence="5">
    <location>
        <begin position="303"/>
        <end position="322"/>
    </location>
</feature>
<evidence type="ECO:0000259" key="6">
    <source>
        <dbReference type="Pfam" id="PF01699"/>
    </source>
</evidence>
<dbReference type="GO" id="GO:0005262">
    <property type="term" value="F:calcium channel activity"/>
    <property type="evidence" value="ECO:0007669"/>
    <property type="project" value="TreeGrafter"/>
</dbReference>
<feature type="transmembrane region" description="Helical" evidence="5">
    <location>
        <begin position="276"/>
        <end position="296"/>
    </location>
</feature>
<feature type="transmembrane region" description="Helical" evidence="5">
    <location>
        <begin position="6"/>
        <end position="23"/>
    </location>
</feature>